<evidence type="ECO:0000313" key="2">
    <source>
        <dbReference type="EMBL" id="KAK2848660.1"/>
    </source>
</evidence>
<sequence>MRKVKPIKRHQLSSSATRLTLDQQDLNSHLTLLSLTEDEKIEREEAEIEDYESDSNDGSACALPSTRCTSATALDELFD</sequence>
<reference evidence="2" key="1">
    <citation type="submission" date="2023-07" db="EMBL/GenBank/DDBJ databases">
        <title>Chromosome-level Genome Assembly of Striped Snakehead (Channa striata).</title>
        <authorList>
            <person name="Liu H."/>
        </authorList>
    </citation>
    <scope>NUCLEOTIDE SEQUENCE</scope>
    <source>
        <strain evidence="2">Gz</strain>
        <tissue evidence="2">Muscle</tissue>
    </source>
</reference>
<comment type="caution">
    <text evidence="2">The sequence shown here is derived from an EMBL/GenBank/DDBJ whole genome shotgun (WGS) entry which is preliminary data.</text>
</comment>
<evidence type="ECO:0000256" key="1">
    <source>
        <dbReference type="SAM" id="MobiDB-lite"/>
    </source>
</evidence>
<name>A0AA88SZD3_CHASR</name>
<dbReference type="Proteomes" id="UP001187415">
    <property type="component" value="Unassembled WGS sequence"/>
</dbReference>
<organism evidence="2 3">
    <name type="scientific">Channa striata</name>
    <name type="common">Snakehead murrel</name>
    <name type="synonym">Ophicephalus striatus</name>
    <dbReference type="NCBI Taxonomy" id="64152"/>
    <lineage>
        <taxon>Eukaryota</taxon>
        <taxon>Metazoa</taxon>
        <taxon>Chordata</taxon>
        <taxon>Craniata</taxon>
        <taxon>Vertebrata</taxon>
        <taxon>Euteleostomi</taxon>
        <taxon>Actinopterygii</taxon>
        <taxon>Neopterygii</taxon>
        <taxon>Teleostei</taxon>
        <taxon>Neoteleostei</taxon>
        <taxon>Acanthomorphata</taxon>
        <taxon>Anabantaria</taxon>
        <taxon>Anabantiformes</taxon>
        <taxon>Channoidei</taxon>
        <taxon>Channidae</taxon>
        <taxon>Channa</taxon>
    </lineage>
</organism>
<feature type="region of interest" description="Disordered" evidence="1">
    <location>
        <begin position="44"/>
        <end position="64"/>
    </location>
</feature>
<keyword evidence="3" id="KW-1185">Reference proteome</keyword>
<feature type="compositionally biased region" description="Acidic residues" evidence="1">
    <location>
        <begin position="44"/>
        <end position="55"/>
    </location>
</feature>
<protein>
    <submittedName>
        <fullName evidence="2">Uncharacterized protein</fullName>
    </submittedName>
</protein>
<accession>A0AA88SZD3</accession>
<evidence type="ECO:0000313" key="3">
    <source>
        <dbReference type="Proteomes" id="UP001187415"/>
    </source>
</evidence>
<proteinExistence type="predicted"/>
<dbReference type="AlphaFoldDB" id="A0AA88SZD3"/>
<dbReference type="EMBL" id="JAUPFM010000006">
    <property type="protein sequence ID" value="KAK2848660.1"/>
    <property type="molecule type" value="Genomic_DNA"/>
</dbReference>
<gene>
    <name evidence="2" type="ORF">Q5P01_008494</name>
</gene>